<evidence type="ECO:0000313" key="3">
    <source>
        <dbReference type="Proteomes" id="UP000015241"/>
    </source>
</evidence>
<gene>
    <name evidence="2" type="ORF">FOMPIDRAFT_145342</name>
</gene>
<proteinExistence type="predicted"/>
<feature type="region of interest" description="Disordered" evidence="1">
    <location>
        <begin position="181"/>
        <end position="231"/>
    </location>
</feature>
<evidence type="ECO:0000256" key="1">
    <source>
        <dbReference type="SAM" id="MobiDB-lite"/>
    </source>
</evidence>
<accession>S8ED79</accession>
<keyword evidence="3" id="KW-1185">Reference proteome</keyword>
<feature type="non-terminal residue" evidence="2">
    <location>
        <position position="277"/>
    </location>
</feature>
<dbReference type="STRING" id="743788.S8ED79"/>
<protein>
    <submittedName>
        <fullName evidence="2">Uncharacterized protein</fullName>
    </submittedName>
</protein>
<sequence length="277" mass="30172">MRRVYTDDSDLFLCALHAGLLTWSETRRAKGEGKDLRIDVKITKEVRFIGGFGSRCVNEPGFRSGGVGVYGNQNDGSSLLSASWGNSHDGAGIEIVSATWVSKGDAHNLGLRNRQQRIVEYNERRSALCEVPRSRKKRRLDRAVVVDDSPALFADQQPDLELCTAATITFGDGRAWNQMKFKHPPSSFTQKAAASSTVPIPDTENIPPSSPPRKRRRSRSPSVAPIVGTAPITIPVSTQEVVEAIPRSLTPADSHTVSSPTSAHKLDSPKDATQSRT</sequence>
<reference evidence="2 3" key="1">
    <citation type="journal article" date="2012" name="Science">
        <title>The Paleozoic origin of enzymatic lignin decomposition reconstructed from 31 fungal genomes.</title>
        <authorList>
            <person name="Floudas D."/>
            <person name="Binder M."/>
            <person name="Riley R."/>
            <person name="Barry K."/>
            <person name="Blanchette R.A."/>
            <person name="Henrissat B."/>
            <person name="Martinez A.T."/>
            <person name="Otillar R."/>
            <person name="Spatafora J.W."/>
            <person name="Yadav J.S."/>
            <person name="Aerts A."/>
            <person name="Benoit I."/>
            <person name="Boyd A."/>
            <person name="Carlson A."/>
            <person name="Copeland A."/>
            <person name="Coutinho P.M."/>
            <person name="de Vries R.P."/>
            <person name="Ferreira P."/>
            <person name="Findley K."/>
            <person name="Foster B."/>
            <person name="Gaskell J."/>
            <person name="Glotzer D."/>
            <person name="Gorecki P."/>
            <person name="Heitman J."/>
            <person name="Hesse C."/>
            <person name="Hori C."/>
            <person name="Igarashi K."/>
            <person name="Jurgens J.A."/>
            <person name="Kallen N."/>
            <person name="Kersten P."/>
            <person name="Kohler A."/>
            <person name="Kuees U."/>
            <person name="Kumar T.K.A."/>
            <person name="Kuo A."/>
            <person name="LaButti K."/>
            <person name="Larrondo L.F."/>
            <person name="Lindquist E."/>
            <person name="Ling A."/>
            <person name="Lombard V."/>
            <person name="Lucas S."/>
            <person name="Lundell T."/>
            <person name="Martin R."/>
            <person name="McLaughlin D.J."/>
            <person name="Morgenstern I."/>
            <person name="Morin E."/>
            <person name="Murat C."/>
            <person name="Nagy L.G."/>
            <person name="Nolan M."/>
            <person name="Ohm R.A."/>
            <person name="Patyshakuliyeva A."/>
            <person name="Rokas A."/>
            <person name="Ruiz-Duenas F.J."/>
            <person name="Sabat G."/>
            <person name="Salamov A."/>
            <person name="Samejima M."/>
            <person name="Schmutz J."/>
            <person name="Slot J.C."/>
            <person name="St John F."/>
            <person name="Stenlid J."/>
            <person name="Sun H."/>
            <person name="Sun S."/>
            <person name="Syed K."/>
            <person name="Tsang A."/>
            <person name="Wiebenga A."/>
            <person name="Young D."/>
            <person name="Pisabarro A."/>
            <person name="Eastwood D.C."/>
            <person name="Martin F."/>
            <person name="Cullen D."/>
            <person name="Grigoriev I.V."/>
            <person name="Hibbett D.S."/>
        </authorList>
    </citation>
    <scope>NUCLEOTIDE SEQUENCE</scope>
    <source>
        <strain evidence="3">FP-58527</strain>
    </source>
</reference>
<feature type="region of interest" description="Disordered" evidence="1">
    <location>
        <begin position="245"/>
        <end position="277"/>
    </location>
</feature>
<feature type="compositionally biased region" description="Polar residues" evidence="1">
    <location>
        <begin position="251"/>
        <end position="262"/>
    </location>
</feature>
<name>S8ED79_FOMSC</name>
<organism evidence="2 3">
    <name type="scientific">Fomitopsis schrenkii</name>
    <name type="common">Brown rot fungus</name>
    <dbReference type="NCBI Taxonomy" id="2126942"/>
    <lineage>
        <taxon>Eukaryota</taxon>
        <taxon>Fungi</taxon>
        <taxon>Dikarya</taxon>
        <taxon>Basidiomycota</taxon>
        <taxon>Agaricomycotina</taxon>
        <taxon>Agaricomycetes</taxon>
        <taxon>Polyporales</taxon>
        <taxon>Fomitopsis</taxon>
    </lineage>
</organism>
<feature type="compositionally biased region" description="Polar residues" evidence="1">
    <location>
        <begin position="186"/>
        <end position="198"/>
    </location>
</feature>
<dbReference type="Proteomes" id="UP000015241">
    <property type="component" value="Unassembled WGS sequence"/>
</dbReference>
<dbReference type="OrthoDB" id="3596986at2759"/>
<dbReference type="InParanoid" id="S8ED79"/>
<dbReference type="EMBL" id="KE504132">
    <property type="protein sequence ID" value="EPT02937.1"/>
    <property type="molecule type" value="Genomic_DNA"/>
</dbReference>
<evidence type="ECO:0000313" key="2">
    <source>
        <dbReference type="EMBL" id="EPT02937.1"/>
    </source>
</evidence>
<dbReference type="HOGENOM" id="CLU_1006660_0_0_1"/>
<dbReference type="eggNOG" id="ENOG502T2WI">
    <property type="taxonomic scope" value="Eukaryota"/>
</dbReference>
<dbReference type="AlphaFoldDB" id="S8ED79"/>